<name>A0ABR2EIQ1_9ROSI</name>
<sequence length="87" mass="9601">MRVTEVVDRQYVGPRGCPPDSIPVVELPRPLEWSGFPDLSEADRASKRTKDNNSTFDDMHGITPPSKVAEVSMADPYSAPGMIEARK</sequence>
<keyword evidence="3" id="KW-1185">Reference proteome</keyword>
<proteinExistence type="predicted"/>
<comment type="caution">
    <text evidence="2">The sequence shown here is derived from an EMBL/GenBank/DDBJ whole genome shotgun (WGS) entry which is preliminary data.</text>
</comment>
<evidence type="ECO:0000313" key="2">
    <source>
        <dbReference type="EMBL" id="KAK8559240.1"/>
    </source>
</evidence>
<dbReference type="Proteomes" id="UP001472677">
    <property type="component" value="Unassembled WGS sequence"/>
</dbReference>
<dbReference type="EMBL" id="JBBPBM010000015">
    <property type="protein sequence ID" value="KAK8559240.1"/>
    <property type="molecule type" value="Genomic_DNA"/>
</dbReference>
<evidence type="ECO:0000313" key="3">
    <source>
        <dbReference type="Proteomes" id="UP001472677"/>
    </source>
</evidence>
<organism evidence="2 3">
    <name type="scientific">Hibiscus sabdariffa</name>
    <name type="common">roselle</name>
    <dbReference type="NCBI Taxonomy" id="183260"/>
    <lineage>
        <taxon>Eukaryota</taxon>
        <taxon>Viridiplantae</taxon>
        <taxon>Streptophyta</taxon>
        <taxon>Embryophyta</taxon>
        <taxon>Tracheophyta</taxon>
        <taxon>Spermatophyta</taxon>
        <taxon>Magnoliopsida</taxon>
        <taxon>eudicotyledons</taxon>
        <taxon>Gunneridae</taxon>
        <taxon>Pentapetalae</taxon>
        <taxon>rosids</taxon>
        <taxon>malvids</taxon>
        <taxon>Malvales</taxon>
        <taxon>Malvaceae</taxon>
        <taxon>Malvoideae</taxon>
        <taxon>Hibiscus</taxon>
    </lineage>
</organism>
<feature type="compositionally biased region" description="Basic and acidic residues" evidence="1">
    <location>
        <begin position="41"/>
        <end position="51"/>
    </location>
</feature>
<evidence type="ECO:0000256" key="1">
    <source>
        <dbReference type="SAM" id="MobiDB-lite"/>
    </source>
</evidence>
<gene>
    <name evidence="2" type="ORF">V6N12_042522</name>
</gene>
<feature type="region of interest" description="Disordered" evidence="1">
    <location>
        <begin position="35"/>
        <end position="87"/>
    </location>
</feature>
<reference evidence="2 3" key="1">
    <citation type="journal article" date="2024" name="G3 (Bethesda)">
        <title>Genome assembly of Hibiscus sabdariffa L. provides insights into metabolisms of medicinal natural products.</title>
        <authorList>
            <person name="Kim T."/>
        </authorList>
    </citation>
    <scope>NUCLEOTIDE SEQUENCE [LARGE SCALE GENOMIC DNA]</scope>
    <source>
        <strain evidence="2">TK-2024</strain>
        <tissue evidence="2">Old leaves</tissue>
    </source>
</reference>
<accession>A0ABR2EIQ1</accession>
<protein>
    <submittedName>
        <fullName evidence="2">Uncharacterized protein</fullName>
    </submittedName>
</protein>